<feature type="region of interest" description="Disordered" evidence="1">
    <location>
        <begin position="46"/>
        <end position="99"/>
    </location>
</feature>
<evidence type="ECO:0000313" key="2">
    <source>
        <dbReference type="EMBL" id="KMU89772.1"/>
    </source>
</evidence>
<evidence type="ECO:0000313" key="3">
    <source>
        <dbReference type="Proteomes" id="UP000054563"/>
    </source>
</evidence>
<feature type="region of interest" description="Disordered" evidence="1">
    <location>
        <begin position="1"/>
        <end position="24"/>
    </location>
</feature>
<name>A0A0J8RYB9_COCIT</name>
<proteinExistence type="predicted"/>
<dbReference type="EMBL" id="DS017015">
    <property type="protein sequence ID" value="KMU89772.1"/>
    <property type="molecule type" value="Genomic_DNA"/>
</dbReference>
<dbReference type="AlphaFoldDB" id="A0A0J8RYB9"/>
<dbReference type="VEuPathDB" id="FungiDB:CIHG_07805"/>
<gene>
    <name evidence="2" type="ORF">CIHG_07805</name>
</gene>
<protein>
    <submittedName>
        <fullName evidence="2">Uncharacterized protein</fullName>
    </submittedName>
</protein>
<accession>A0A0J8RYB9</accession>
<evidence type="ECO:0000256" key="1">
    <source>
        <dbReference type="SAM" id="MobiDB-lite"/>
    </source>
</evidence>
<sequence>MFSLRGSKTRCGHGTRREEKSGGLEQHLQVYGPWLDLFRVHEEAKIEQMKNQRKRKEKKRKEKKRKEKKKDNGCKRIDRRSRSASFLGEKPPGFPQDRWADTEYEVQSLVDTYHLTLHPESYAD</sequence>
<dbReference type="Proteomes" id="UP000054563">
    <property type="component" value="Unassembled WGS sequence"/>
</dbReference>
<feature type="compositionally biased region" description="Basic residues" evidence="1">
    <location>
        <begin position="51"/>
        <end position="68"/>
    </location>
</feature>
<reference evidence="3" key="1">
    <citation type="journal article" date="2010" name="Genome Res.">
        <title>Population genomic sequencing of Coccidioides fungi reveals recent hybridization and transposon control.</title>
        <authorList>
            <person name="Neafsey D.E."/>
            <person name="Barker B.M."/>
            <person name="Sharpton T.J."/>
            <person name="Stajich J.E."/>
            <person name="Park D.J."/>
            <person name="Whiston E."/>
            <person name="Hung C.-Y."/>
            <person name="McMahan C."/>
            <person name="White J."/>
            <person name="Sykes S."/>
            <person name="Heiman D."/>
            <person name="Young S."/>
            <person name="Zeng Q."/>
            <person name="Abouelleil A."/>
            <person name="Aftuck L."/>
            <person name="Bessette D."/>
            <person name="Brown A."/>
            <person name="FitzGerald M."/>
            <person name="Lui A."/>
            <person name="Macdonald J.P."/>
            <person name="Priest M."/>
            <person name="Orbach M.J."/>
            <person name="Galgiani J.N."/>
            <person name="Kirkland T.N."/>
            <person name="Cole G.T."/>
            <person name="Birren B.W."/>
            <person name="Henn M.R."/>
            <person name="Taylor J.W."/>
            <person name="Rounsley S.D."/>
        </authorList>
    </citation>
    <scope>NUCLEOTIDE SEQUENCE [LARGE SCALE GENOMIC DNA]</scope>
    <source>
        <strain evidence="3">H538.4</strain>
    </source>
</reference>
<organism evidence="2 3">
    <name type="scientific">Coccidioides immitis H538.4</name>
    <dbReference type="NCBI Taxonomy" id="396776"/>
    <lineage>
        <taxon>Eukaryota</taxon>
        <taxon>Fungi</taxon>
        <taxon>Dikarya</taxon>
        <taxon>Ascomycota</taxon>
        <taxon>Pezizomycotina</taxon>
        <taxon>Eurotiomycetes</taxon>
        <taxon>Eurotiomycetidae</taxon>
        <taxon>Onygenales</taxon>
        <taxon>Onygenaceae</taxon>
        <taxon>Coccidioides</taxon>
    </lineage>
</organism>